<evidence type="ECO:0000313" key="3">
    <source>
        <dbReference type="Proteomes" id="UP000002531"/>
    </source>
</evidence>
<dbReference type="RefSeq" id="WP_011315773.1">
    <property type="nucleotide sequence ID" value="NC_007406.1"/>
</dbReference>
<dbReference type="STRING" id="323098.Nwi_2569"/>
<dbReference type="Proteomes" id="UP000002531">
    <property type="component" value="Chromosome"/>
</dbReference>
<evidence type="ECO:0000313" key="2">
    <source>
        <dbReference type="EMBL" id="ABA05822.1"/>
    </source>
</evidence>
<organism evidence="2 3">
    <name type="scientific">Nitrobacter winogradskyi (strain ATCC 25391 / DSM 10237 / CIP 104748 / NCIMB 11846 / Nb-255)</name>
    <dbReference type="NCBI Taxonomy" id="323098"/>
    <lineage>
        <taxon>Bacteria</taxon>
        <taxon>Pseudomonadati</taxon>
        <taxon>Pseudomonadota</taxon>
        <taxon>Alphaproteobacteria</taxon>
        <taxon>Hyphomicrobiales</taxon>
        <taxon>Nitrobacteraceae</taxon>
        <taxon>Nitrobacter</taxon>
    </lineage>
</organism>
<dbReference type="EMBL" id="CP000115">
    <property type="protein sequence ID" value="ABA05822.1"/>
    <property type="molecule type" value="Genomic_DNA"/>
</dbReference>
<dbReference type="HOGENOM" id="CLU_082335_2_0_5"/>
<feature type="compositionally biased region" description="Acidic residues" evidence="1">
    <location>
        <begin position="243"/>
        <end position="265"/>
    </location>
</feature>
<evidence type="ECO:0008006" key="4">
    <source>
        <dbReference type="Google" id="ProtNLM"/>
    </source>
</evidence>
<name>Q3SPG9_NITWN</name>
<accession>Q3SPG9</accession>
<dbReference type="InterPro" id="IPR018648">
    <property type="entry name" value="DUF2076"/>
</dbReference>
<dbReference type="Pfam" id="PF09849">
    <property type="entry name" value="DUF2076"/>
    <property type="match status" value="1"/>
</dbReference>
<feature type="region of interest" description="Disordered" evidence="1">
    <location>
        <begin position="90"/>
        <end position="151"/>
    </location>
</feature>
<feature type="compositionally biased region" description="Polar residues" evidence="1">
    <location>
        <begin position="193"/>
        <end position="209"/>
    </location>
</feature>
<proteinExistence type="predicted"/>
<protein>
    <recommendedName>
        <fullName evidence="4">ABC transporter substrate-binding protein</fullName>
    </recommendedName>
</protein>
<feature type="region of interest" description="Disordered" evidence="1">
    <location>
        <begin position="186"/>
        <end position="265"/>
    </location>
</feature>
<dbReference type="AlphaFoldDB" id="Q3SPG9"/>
<reference evidence="2 3" key="1">
    <citation type="journal article" date="2006" name="Appl. Environ. Microbiol.">
        <title>Genome sequence of the chemolithoautotrophic nitrite-oxidizing bacterium Nitrobacter winogradskyi Nb-255.</title>
        <authorList>
            <person name="Starkenburg S.R."/>
            <person name="Chain P.S."/>
            <person name="Sayavedra-Soto L.A."/>
            <person name="Hauser L."/>
            <person name="Land M.L."/>
            <person name="Larimer F.W."/>
            <person name="Malfatti S.A."/>
            <person name="Klotz M.G."/>
            <person name="Bottomley P.J."/>
            <person name="Arp D.J."/>
            <person name="Hickey W.J."/>
        </authorList>
    </citation>
    <scope>NUCLEOTIDE SEQUENCE [LARGE SCALE GENOMIC DNA]</scope>
    <source>
        <strain evidence="3">ATCC 25391 / DSM 10237 / CIP 104748 / NCIMB 11846 / Nb-255</strain>
    </source>
</reference>
<feature type="compositionally biased region" description="Basic and acidic residues" evidence="1">
    <location>
        <begin position="211"/>
        <end position="227"/>
    </location>
</feature>
<dbReference type="KEGG" id="nwi:Nwi_2569"/>
<dbReference type="OrthoDB" id="122910at2"/>
<sequence length="265" mass="27431">MTPEERQLVDDLFTRLAGVENAPRDPAAAAAIAEGLRRAPNALYTLVQTVLVQDEALRRANDRIQELESGGTADQAAPGGFLDQMRDTIFGKPAPRGSVPNVQPPPIPSERPAWNTGEALQQTGQAGRVDQGRFDQGSGRQPYGAPQPQAGGGSFLGTAAAAAAGAVGGSLLLNSIRSIMGGGEAHAAGSGLTGSSSNPWSGAGDQSGSDLARDAGVKDLGSHKQDDPSQAGPFDHAHGDDYHDQDDIDSDDFDDFDDLDDGDYA</sequence>
<feature type="compositionally biased region" description="Low complexity" evidence="1">
    <location>
        <begin position="139"/>
        <end position="149"/>
    </location>
</feature>
<evidence type="ECO:0000256" key="1">
    <source>
        <dbReference type="SAM" id="MobiDB-lite"/>
    </source>
</evidence>
<gene>
    <name evidence="2" type="ordered locus">Nwi_2569</name>
</gene>
<dbReference type="eggNOG" id="COG3416">
    <property type="taxonomic scope" value="Bacteria"/>
</dbReference>
<keyword evidence="3" id="KW-1185">Reference proteome</keyword>